<accession>A0A5S9NWX9</accession>
<evidence type="ECO:0000313" key="7">
    <source>
        <dbReference type="Proteomes" id="UP000434580"/>
    </source>
</evidence>
<dbReference type="Pfam" id="PF03466">
    <property type="entry name" value="LysR_substrate"/>
    <property type="match status" value="1"/>
</dbReference>
<dbReference type="AlphaFoldDB" id="A0A5S9NWX9"/>
<protein>
    <submittedName>
        <fullName evidence="6">HTH-type transcriptional regulator CysL</fullName>
    </submittedName>
</protein>
<dbReference type="InterPro" id="IPR036388">
    <property type="entry name" value="WH-like_DNA-bd_sf"/>
</dbReference>
<dbReference type="PANTHER" id="PTHR30126">
    <property type="entry name" value="HTH-TYPE TRANSCRIPTIONAL REGULATOR"/>
    <property type="match status" value="1"/>
</dbReference>
<keyword evidence="4" id="KW-0804">Transcription</keyword>
<dbReference type="InterPro" id="IPR036390">
    <property type="entry name" value="WH_DNA-bd_sf"/>
</dbReference>
<dbReference type="PANTHER" id="PTHR30126:SF94">
    <property type="entry name" value="LYSR FAMILY TRANSCRIPTIONAL REGULATOR"/>
    <property type="match status" value="1"/>
</dbReference>
<name>A0A5S9NWX9_9GAMM</name>
<evidence type="ECO:0000313" key="6">
    <source>
        <dbReference type="EMBL" id="CAA0095841.1"/>
    </source>
</evidence>
<evidence type="ECO:0000256" key="1">
    <source>
        <dbReference type="ARBA" id="ARBA00009437"/>
    </source>
</evidence>
<evidence type="ECO:0000256" key="2">
    <source>
        <dbReference type="ARBA" id="ARBA00023015"/>
    </source>
</evidence>
<evidence type="ECO:0000256" key="4">
    <source>
        <dbReference type="ARBA" id="ARBA00023163"/>
    </source>
</evidence>
<dbReference type="InterPro" id="IPR005119">
    <property type="entry name" value="LysR_subst-bd"/>
</dbReference>
<keyword evidence="2" id="KW-0805">Transcription regulation</keyword>
<sequence length="294" mass="32286">MQTHVDAITLKQLRAFVAIARYENLAQAAEVMFVSRAAMSQTLQELETRLGRPVFDRVRKRLVINDNGRQLLPLATEIIERMQSLNGLFDQQKASVAHLRLGASQTVGSYLLPGQLAKWQLADALPDITIRNTSELVSMVENYELDMAWVEGEVDRPMIQAEPCHSDQMSIICSAGDEPASSVSLSSLADQAWIVREAGSGSRRFFETALLSRLPDAHILLSMNSNEAVLNAVASGLGLGFLSGLSIADALAAGRVAVVDVDETFVRPFYLITHKQRYHSESHARLAELLRAAS</sequence>
<dbReference type="GO" id="GO:0003700">
    <property type="term" value="F:DNA-binding transcription factor activity"/>
    <property type="evidence" value="ECO:0007669"/>
    <property type="project" value="InterPro"/>
</dbReference>
<dbReference type="EMBL" id="CACSII010000004">
    <property type="protein sequence ID" value="CAA0095841.1"/>
    <property type="molecule type" value="Genomic_DNA"/>
</dbReference>
<dbReference type="SUPFAM" id="SSF46785">
    <property type="entry name" value="Winged helix' DNA-binding domain"/>
    <property type="match status" value="1"/>
</dbReference>
<dbReference type="OrthoDB" id="9808620at2"/>
<organism evidence="6 7">
    <name type="scientific">BD1-7 clade bacterium</name>
    <dbReference type="NCBI Taxonomy" id="2029982"/>
    <lineage>
        <taxon>Bacteria</taxon>
        <taxon>Pseudomonadati</taxon>
        <taxon>Pseudomonadota</taxon>
        <taxon>Gammaproteobacteria</taxon>
        <taxon>Cellvibrionales</taxon>
        <taxon>Spongiibacteraceae</taxon>
        <taxon>BD1-7 clade</taxon>
    </lineage>
</organism>
<dbReference type="Pfam" id="PF00126">
    <property type="entry name" value="HTH_1"/>
    <property type="match status" value="1"/>
</dbReference>
<dbReference type="SUPFAM" id="SSF53850">
    <property type="entry name" value="Periplasmic binding protein-like II"/>
    <property type="match status" value="1"/>
</dbReference>
<dbReference type="Gene3D" id="1.10.10.10">
    <property type="entry name" value="Winged helix-like DNA-binding domain superfamily/Winged helix DNA-binding domain"/>
    <property type="match status" value="1"/>
</dbReference>
<comment type="similarity">
    <text evidence="1">Belongs to the LysR transcriptional regulatory family.</text>
</comment>
<gene>
    <name evidence="6" type="primary">cysL_3</name>
    <name evidence="6" type="ORF">DPBNPPHM_03341</name>
</gene>
<dbReference type="Gene3D" id="3.40.190.10">
    <property type="entry name" value="Periplasmic binding protein-like II"/>
    <property type="match status" value="2"/>
</dbReference>
<dbReference type="InterPro" id="IPR000847">
    <property type="entry name" value="LysR_HTH_N"/>
</dbReference>
<proteinExistence type="inferred from homology"/>
<evidence type="ECO:0000256" key="3">
    <source>
        <dbReference type="ARBA" id="ARBA00023125"/>
    </source>
</evidence>
<dbReference type="PROSITE" id="PS50931">
    <property type="entry name" value="HTH_LYSR"/>
    <property type="match status" value="1"/>
</dbReference>
<feature type="domain" description="HTH lysR-type" evidence="5">
    <location>
        <begin position="8"/>
        <end position="65"/>
    </location>
</feature>
<reference evidence="6 7" key="1">
    <citation type="submission" date="2019-11" db="EMBL/GenBank/DDBJ databases">
        <authorList>
            <person name="Holert J."/>
        </authorList>
    </citation>
    <scope>NUCLEOTIDE SEQUENCE [LARGE SCALE GENOMIC DNA]</scope>
    <source>
        <strain evidence="6">BC5_2</strain>
    </source>
</reference>
<keyword evidence="3" id="KW-0238">DNA-binding</keyword>
<evidence type="ECO:0000259" key="5">
    <source>
        <dbReference type="PROSITE" id="PS50931"/>
    </source>
</evidence>
<dbReference type="GO" id="GO:0000976">
    <property type="term" value="F:transcription cis-regulatory region binding"/>
    <property type="evidence" value="ECO:0007669"/>
    <property type="project" value="TreeGrafter"/>
</dbReference>
<dbReference type="Proteomes" id="UP000434580">
    <property type="component" value="Unassembled WGS sequence"/>
</dbReference>